<protein>
    <submittedName>
        <fullName evidence="2">Uncharacterized protein</fullName>
    </submittedName>
</protein>
<comment type="caution">
    <text evidence="2">The sequence shown here is derived from an EMBL/GenBank/DDBJ whole genome shotgun (WGS) entry which is preliminary data.</text>
</comment>
<keyword evidence="1" id="KW-1133">Transmembrane helix</keyword>
<name>A0ABP5FRX4_9ACTN</name>
<keyword evidence="1" id="KW-0812">Transmembrane</keyword>
<sequence length="60" mass="6686">MPRCFGVGHLIGAAVIIPLVVRRLNSGLWSVARGDVGIKGSQPDFTRADSFLRHIRRQMR</sequence>
<gene>
    <name evidence="2" type="ORF">GCM10009839_33210</name>
</gene>
<keyword evidence="3" id="KW-1185">Reference proteome</keyword>
<dbReference type="Proteomes" id="UP001500751">
    <property type="component" value="Unassembled WGS sequence"/>
</dbReference>
<evidence type="ECO:0000256" key="1">
    <source>
        <dbReference type="SAM" id="Phobius"/>
    </source>
</evidence>
<proteinExistence type="predicted"/>
<feature type="transmembrane region" description="Helical" evidence="1">
    <location>
        <begin position="6"/>
        <end position="24"/>
    </location>
</feature>
<accession>A0ABP5FRX4</accession>
<organism evidence="2 3">
    <name type="scientific">Catenulispora yoronensis</name>
    <dbReference type="NCBI Taxonomy" id="450799"/>
    <lineage>
        <taxon>Bacteria</taxon>
        <taxon>Bacillati</taxon>
        <taxon>Actinomycetota</taxon>
        <taxon>Actinomycetes</taxon>
        <taxon>Catenulisporales</taxon>
        <taxon>Catenulisporaceae</taxon>
        <taxon>Catenulispora</taxon>
    </lineage>
</organism>
<evidence type="ECO:0000313" key="2">
    <source>
        <dbReference type="EMBL" id="GAA2030767.1"/>
    </source>
</evidence>
<dbReference type="EMBL" id="BAAAQN010000017">
    <property type="protein sequence ID" value="GAA2030767.1"/>
    <property type="molecule type" value="Genomic_DNA"/>
</dbReference>
<keyword evidence="1" id="KW-0472">Membrane</keyword>
<evidence type="ECO:0000313" key="3">
    <source>
        <dbReference type="Proteomes" id="UP001500751"/>
    </source>
</evidence>
<reference evidence="3" key="1">
    <citation type="journal article" date="2019" name="Int. J. Syst. Evol. Microbiol.">
        <title>The Global Catalogue of Microorganisms (GCM) 10K type strain sequencing project: providing services to taxonomists for standard genome sequencing and annotation.</title>
        <authorList>
            <consortium name="The Broad Institute Genomics Platform"/>
            <consortium name="The Broad Institute Genome Sequencing Center for Infectious Disease"/>
            <person name="Wu L."/>
            <person name="Ma J."/>
        </authorList>
    </citation>
    <scope>NUCLEOTIDE SEQUENCE [LARGE SCALE GENOMIC DNA]</scope>
    <source>
        <strain evidence="3">JCM 16014</strain>
    </source>
</reference>